<dbReference type="AlphaFoldDB" id="A0A1R2CIZ4"/>
<organism evidence="1 2">
    <name type="scientific">Stentor coeruleus</name>
    <dbReference type="NCBI Taxonomy" id="5963"/>
    <lineage>
        <taxon>Eukaryota</taxon>
        <taxon>Sar</taxon>
        <taxon>Alveolata</taxon>
        <taxon>Ciliophora</taxon>
        <taxon>Postciliodesmatophora</taxon>
        <taxon>Heterotrichea</taxon>
        <taxon>Heterotrichida</taxon>
        <taxon>Stentoridae</taxon>
        <taxon>Stentor</taxon>
    </lineage>
</organism>
<dbReference type="EMBL" id="MPUH01000138">
    <property type="protein sequence ID" value="OMJ88925.1"/>
    <property type="molecule type" value="Genomic_DNA"/>
</dbReference>
<evidence type="ECO:0000313" key="1">
    <source>
        <dbReference type="EMBL" id="OMJ88925.1"/>
    </source>
</evidence>
<accession>A0A1R2CIZ4</accession>
<evidence type="ECO:0000313" key="2">
    <source>
        <dbReference type="Proteomes" id="UP000187209"/>
    </source>
</evidence>
<comment type="caution">
    <text evidence="1">The sequence shown here is derived from an EMBL/GenBank/DDBJ whole genome shotgun (WGS) entry which is preliminary data.</text>
</comment>
<gene>
    <name evidence="1" type="ORF">SteCoe_9031</name>
</gene>
<sequence>MIRCCKNRCKDPPEYSCSCNYYQVYCSNHKKEHALKNSACKQIFNRDQLEQREQDVKGFLSEIKEKIEGVLNETNIMISKIQEISKKVIKKLKKKQTIIQNMLTDLSLDLSLDRNLREIMESDYENRDKRDFIEIIRNQLGFEYKENYIKDINSEKYLQVNLRLKDLETRLASLEKRVIPEDFNDLDLEEQKTFFEKKKFPELRNFDIEEVQCIKQDYGGKFIFICNIYLDCEI</sequence>
<dbReference type="Proteomes" id="UP000187209">
    <property type="component" value="Unassembled WGS sequence"/>
</dbReference>
<keyword evidence="2" id="KW-1185">Reference proteome</keyword>
<proteinExistence type="predicted"/>
<protein>
    <submittedName>
        <fullName evidence="1">Uncharacterized protein</fullName>
    </submittedName>
</protein>
<name>A0A1R2CIZ4_9CILI</name>
<reference evidence="1 2" key="1">
    <citation type="submission" date="2016-11" db="EMBL/GenBank/DDBJ databases">
        <title>The macronuclear genome of Stentor coeruleus: a giant cell with tiny introns.</title>
        <authorList>
            <person name="Slabodnick M."/>
            <person name="Ruby J.G."/>
            <person name="Reiff S.B."/>
            <person name="Swart E.C."/>
            <person name="Gosai S."/>
            <person name="Prabakaran S."/>
            <person name="Witkowska E."/>
            <person name="Larue G.E."/>
            <person name="Fisher S."/>
            <person name="Freeman R.M."/>
            <person name="Gunawardena J."/>
            <person name="Chu W."/>
            <person name="Stover N.A."/>
            <person name="Gregory B.D."/>
            <person name="Nowacki M."/>
            <person name="Derisi J."/>
            <person name="Roy S.W."/>
            <person name="Marshall W.F."/>
            <person name="Sood P."/>
        </authorList>
    </citation>
    <scope>NUCLEOTIDE SEQUENCE [LARGE SCALE GENOMIC DNA]</scope>
    <source>
        <strain evidence="1">WM001</strain>
    </source>
</reference>